<gene>
    <name evidence="1" type="ORF">QQS35_18810</name>
</gene>
<dbReference type="EMBL" id="JASTZU010000058">
    <property type="protein sequence ID" value="MDL4842489.1"/>
    <property type="molecule type" value="Genomic_DNA"/>
</dbReference>
<accession>A0ABT7L9E2</accession>
<comment type="caution">
    <text evidence="1">The sequence shown here is derived from an EMBL/GenBank/DDBJ whole genome shotgun (WGS) entry which is preliminary data.</text>
</comment>
<dbReference type="RefSeq" id="WP_285933760.1">
    <property type="nucleotide sequence ID" value="NZ_JASTZU010000058.1"/>
</dbReference>
<sequence length="42" mass="4776">MGKVVAAKGAMRELDRQNIVAVLDRHEKCYWSKMSPQDVLSN</sequence>
<evidence type="ECO:0000313" key="1">
    <source>
        <dbReference type="EMBL" id="MDL4842489.1"/>
    </source>
</evidence>
<protein>
    <submittedName>
        <fullName evidence="1">Uncharacterized protein</fullName>
    </submittedName>
</protein>
<reference evidence="1 2" key="1">
    <citation type="submission" date="2023-06" db="EMBL/GenBank/DDBJ databases">
        <title>Aquibacillus rhizosphaerae LR5S19.</title>
        <authorList>
            <person name="Sun J.-Q."/>
        </authorList>
    </citation>
    <scope>NUCLEOTIDE SEQUENCE [LARGE SCALE GENOMIC DNA]</scope>
    <source>
        <strain evidence="1 2">LR5S19</strain>
    </source>
</reference>
<proteinExistence type="predicted"/>
<name>A0ABT7L9E2_9BACI</name>
<keyword evidence="2" id="KW-1185">Reference proteome</keyword>
<evidence type="ECO:0000313" key="2">
    <source>
        <dbReference type="Proteomes" id="UP001235343"/>
    </source>
</evidence>
<dbReference type="Proteomes" id="UP001235343">
    <property type="component" value="Unassembled WGS sequence"/>
</dbReference>
<organism evidence="1 2">
    <name type="scientific">Aquibacillus rhizosphaerae</name>
    <dbReference type="NCBI Taxonomy" id="3051431"/>
    <lineage>
        <taxon>Bacteria</taxon>
        <taxon>Bacillati</taxon>
        <taxon>Bacillota</taxon>
        <taxon>Bacilli</taxon>
        <taxon>Bacillales</taxon>
        <taxon>Bacillaceae</taxon>
        <taxon>Aquibacillus</taxon>
    </lineage>
</organism>